<dbReference type="InterPro" id="IPR050570">
    <property type="entry name" value="Cell_wall_metabolism_enzyme"/>
</dbReference>
<dbReference type="InterPro" id="IPR011055">
    <property type="entry name" value="Dup_hybrid_motif"/>
</dbReference>
<dbReference type="AlphaFoldDB" id="A0AAX0Q871"/>
<sequence>MSKTYHIPLLLCLMLITLLITAGCLQPADPLHQAGTPEISMTIPVPPIPVAGSNGINLAYEIAFGLPENQTFTPVKIEVIDPAKEKILWSAEGDLLSELCHQVSDPLPTAEELKNGTSKLSHPRISIWFAVGEDSVPDSLTHRVTFRTGSGQETAEITGGTVKVRKDLRPVIIGSPVRGPGWIAIETSEPVTHHFLGQITLDSVTRVPQKYAQDWIYIDPDTGSAVTGDASLAKNYLGYGKEIFSVSSGTVADVLDGLPDYEEIYAQRKITFETAAGNYVIIDMGNDKYACYAHLIPGSITVAKGETVTEGQVIGLMGNSGNSDLPHLHFQVVTDKASFLGAEGYPHVYRSFEVIGMIDTSLAQKRMEDPGYTMTQFWGGLDEFFVSKQPPSVRQNVLPTGWEILRMP</sequence>
<organism evidence="2 3">
    <name type="scientific">Methanocorpusculum parvum</name>
    <dbReference type="NCBI Taxonomy" id="2193"/>
    <lineage>
        <taxon>Archaea</taxon>
        <taxon>Methanobacteriati</taxon>
        <taxon>Methanobacteriota</taxon>
        <taxon>Stenosarchaea group</taxon>
        <taxon>Methanomicrobia</taxon>
        <taxon>Methanomicrobiales</taxon>
        <taxon>Methanocorpusculaceae</taxon>
        <taxon>Methanocorpusculum</taxon>
    </lineage>
</organism>
<dbReference type="PROSITE" id="PS51257">
    <property type="entry name" value="PROKAR_LIPOPROTEIN"/>
    <property type="match status" value="1"/>
</dbReference>
<protein>
    <recommendedName>
        <fullName evidence="1">M23ase beta-sheet core domain-containing protein</fullName>
    </recommendedName>
</protein>
<evidence type="ECO:0000259" key="1">
    <source>
        <dbReference type="Pfam" id="PF01551"/>
    </source>
</evidence>
<gene>
    <name evidence="2" type="ORF">ASJ83_08500</name>
</gene>
<keyword evidence="3" id="KW-1185">Reference proteome</keyword>
<feature type="domain" description="M23ase beta-sheet core" evidence="1">
    <location>
        <begin position="240"/>
        <end position="335"/>
    </location>
</feature>
<comment type="caution">
    <text evidence="2">The sequence shown here is derived from an EMBL/GenBank/DDBJ whole genome shotgun (WGS) entry which is preliminary data.</text>
</comment>
<name>A0AAX0Q871_9EURY</name>
<proteinExistence type="predicted"/>
<dbReference type="PANTHER" id="PTHR21666">
    <property type="entry name" value="PEPTIDASE-RELATED"/>
    <property type="match status" value="1"/>
</dbReference>
<dbReference type="RefSeq" id="WP_162139410.1">
    <property type="nucleotide sequence ID" value="NZ_LMVO01000025.1"/>
</dbReference>
<dbReference type="CDD" id="cd12797">
    <property type="entry name" value="M23_peptidase"/>
    <property type="match status" value="1"/>
</dbReference>
<evidence type="ECO:0000313" key="2">
    <source>
        <dbReference type="EMBL" id="PAV09027.1"/>
    </source>
</evidence>
<dbReference type="EMBL" id="LMVO01000025">
    <property type="protein sequence ID" value="PAV09027.1"/>
    <property type="molecule type" value="Genomic_DNA"/>
</dbReference>
<dbReference type="PANTHER" id="PTHR21666:SF270">
    <property type="entry name" value="MUREIN HYDROLASE ACTIVATOR ENVC"/>
    <property type="match status" value="1"/>
</dbReference>
<reference evidence="2 3" key="1">
    <citation type="journal article" date="2017" name="BMC Genomics">
        <title>Genomic analysis of methanogenic archaea reveals a shift towards energy conservation.</title>
        <authorList>
            <person name="Gilmore S.P."/>
            <person name="Henske J.K."/>
            <person name="Sexton J.A."/>
            <person name="Solomon K.V."/>
            <person name="Seppala S."/>
            <person name="Yoo J.I."/>
            <person name="Huyett L.M."/>
            <person name="Pressman A."/>
            <person name="Cogan J.Z."/>
            <person name="Kivenson V."/>
            <person name="Peng X."/>
            <person name="Tan Y."/>
            <person name="Valentine D.L."/>
            <person name="O'Malley M.A."/>
        </authorList>
    </citation>
    <scope>NUCLEOTIDE SEQUENCE [LARGE SCALE GENOMIC DNA]</scope>
    <source>
        <strain evidence="2 3">XII</strain>
    </source>
</reference>
<dbReference type="SUPFAM" id="SSF51261">
    <property type="entry name" value="Duplicated hybrid motif"/>
    <property type="match status" value="1"/>
</dbReference>
<accession>A0AAX0Q871</accession>
<evidence type="ECO:0000313" key="3">
    <source>
        <dbReference type="Proteomes" id="UP000243820"/>
    </source>
</evidence>
<dbReference type="InterPro" id="IPR016047">
    <property type="entry name" value="M23ase_b-sheet_dom"/>
</dbReference>
<dbReference type="Pfam" id="PF01551">
    <property type="entry name" value="Peptidase_M23"/>
    <property type="match status" value="1"/>
</dbReference>
<dbReference type="Proteomes" id="UP000243820">
    <property type="component" value="Unassembled WGS sequence"/>
</dbReference>
<dbReference type="GO" id="GO:0004222">
    <property type="term" value="F:metalloendopeptidase activity"/>
    <property type="evidence" value="ECO:0007669"/>
    <property type="project" value="TreeGrafter"/>
</dbReference>
<dbReference type="Gene3D" id="2.70.70.10">
    <property type="entry name" value="Glucose Permease (Domain IIA)"/>
    <property type="match status" value="1"/>
</dbReference>